<keyword evidence="1" id="KW-0732">Signal</keyword>
<evidence type="ECO:0000259" key="2">
    <source>
        <dbReference type="PROSITE" id="PS50800"/>
    </source>
</evidence>
<protein>
    <recommendedName>
        <fullName evidence="2">SAP domain-containing protein</fullName>
    </recommendedName>
</protein>
<dbReference type="SUPFAM" id="SSF68906">
    <property type="entry name" value="SAP domain"/>
    <property type="match status" value="1"/>
</dbReference>
<sequence>MAAVAVTLLLAIAPPVSPLVSPSRPTLGPALPARLGLRWRCPLPAVSGVPGEESLVSLTVVQLKARLREEGLPVSGPKQALVERLLGHYRMGAEAPQVIDAQIIADEHVGAAPQAVSSGGTASQLGTITRVLELVEMYIGNEDYETAPPPKALLEAGEALLDKEAFEEAVAGRRRKLQDMYDGAMQQASLRRLEKASMFISGFVNNEKKKLAQQTISVILSVAVANTGPSALDACMMRMREEGFLTEDVKDYINALVQQEARKCGVQSMPQDPVSVYERMVEARSRPQQIMDSEEVASGRHLRSPLLKVLEIVRDRILVEMQQQASGTESLSSVQILARASTYSVHEERYQYLESVLTTRKTAREFVQFAEQACHFLIDKVEREVMVALSDGKERHIDELVRAMEAGKLNPQQVVKVNQANRARHTTEQAQKILRELPFS</sequence>
<dbReference type="SMART" id="SM00513">
    <property type="entry name" value="SAP"/>
    <property type="match status" value="1"/>
</dbReference>
<dbReference type="InterPro" id="IPR036361">
    <property type="entry name" value="SAP_dom_sf"/>
</dbReference>
<feature type="signal peptide" evidence="1">
    <location>
        <begin position="1"/>
        <end position="18"/>
    </location>
</feature>
<feature type="chain" id="PRO_5031094218" description="SAP domain-containing protein" evidence="1">
    <location>
        <begin position="19"/>
        <end position="440"/>
    </location>
</feature>
<name>A0A7S2WHW9_9STRA</name>
<evidence type="ECO:0000313" key="3">
    <source>
        <dbReference type="EMBL" id="CAD9687356.1"/>
    </source>
</evidence>
<accession>A0A7S2WHW9</accession>
<dbReference type="InterPro" id="IPR003034">
    <property type="entry name" value="SAP_dom"/>
</dbReference>
<dbReference type="Pfam" id="PF02037">
    <property type="entry name" value="SAP"/>
    <property type="match status" value="1"/>
</dbReference>
<feature type="domain" description="SAP" evidence="2">
    <location>
        <begin position="55"/>
        <end position="89"/>
    </location>
</feature>
<dbReference type="AlphaFoldDB" id="A0A7S2WHW9"/>
<dbReference type="Gene3D" id="1.10.720.30">
    <property type="entry name" value="SAP domain"/>
    <property type="match status" value="1"/>
</dbReference>
<organism evidence="3">
    <name type="scientific">Rhizochromulina marina</name>
    <dbReference type="NCBI Taxonomy" id="1034831"/>
    <lineage>
        <taxon>Eukaryota</taxon>
        <taxon>Sar</taxon>
        <taxon>Stramenopiles</taxon>
        <taxon>Ochrophyta</taxon>
        <taxon>Dictyochophyceae</taxon>
        <taxon>Rhizochromulinales</taxon>
        <taxon>Rhizochromulina</taxon>
    </lineage>
</organism>
<dbReference type="EMBL" id="HBHJ01015644">
    <property type="protein sequence ID" value="CAD9687356.1"/>
    <property type="molecule type" value="Transcribed_RNA"/>
</dbReference>
<gene>
    <name evidence="3" type="ORF">RMAR1173_LOCUS10385</name>
</gene>
<dbReference type="PROSITE" id="PS50800">
    <property type="entry name" value="SAP"/>
    <property type="match status" value="1"/>
</dbReference>
<evidence type="ECO:0000256" key="1">
    <source>
        <dbReference type="SAM" id="SignalP"/>
    </source>
</evidence>
<proteinExistence type="predicted"/>
<reference evidence="3" key="1">
    <citation type="submission" date="2021-01" db="EMBL/GenBank/DDBJ databases">
        <authorList>
            <person name="Corre E."/>
            <person name="Pelletier E."/>
            <person name="Niang G."/>
            <person name="Scheremetjew M."/>
            <person name="Finn R."/>
            <person name="Kale V."/>
            <person name="Holt S."/>
            <person name="Cochrane G."/>
            <person name="Meng A."/>
            <person name="Brown T."/>
            <person name="Cohen L."/>
        </authorList>
    </citation>
    <scope>NUCLEOTIDE SEQUENCE</scope>
    <source>
        <strain evidence="3">CCMP1243</strain>
    </source>
</reference>